<sequence>MKDKDRDLRKYTRLRSKFPIRYSNSPEDNFSDKAVNKKKVLADKLGYILNISKSGILLLLNERLKCHELLELSFRVPIKENISFIKIKGIVKWIKIRHRDDVHGVHINDFGFSCGVEFLKANDRTKIDEFIEYWKTLYR</sequence>
<reference evidence="2" key="2">
    <citation type="journal article" date="2011" name="Microb. Ecol.">
        <title>Taxonomic and Functional Metagenomic Profiling of the Microbial Community in the Anoxic Sediment of a Sub-saline Shallow Lake (Laguna de Carrizo, Central Spain).</title>
        <authorList>
            <person name="Ferrer M."/>
            <person name="Guazzaroni M.E."/>
            <person name="Richter M."/>
            <person name="Garcia-Salamanca A."/>
            <person name="Yarza P."/>
            <person name="Suarez-Suarez A."/>
            <person name="Solano J."/>
            <person name="Alcaide M."/>
            <person name="van Dillewijn P."/>
            <person name="Molina-Henares M.A."/>
            <person name="Lopez-Cortes N."/>
            <person name="Al-Ramahi Y."/>
            <person name="Guerrero C."/>
            <person name="Acosta A."/>
            <person name="de Eugenio L.I."/>
            <person name="Martinez V."/>
            <person name="Marques S."/>
            <person name="Rojo F."/>
            <person name="Santero E."/>
            <person name="Genilloud O."/>
            <person name="Perez-Perez J."/>
            <person name="Rossello-Mora R."/>
            <person name="Ramos J.L."/>
        </authorList>
    </citation>
    <scope>NUCLEOTIDE SEQUENCE</scope>
</reference>
<dbReference type="Gene3D" id="2.40.10.220">
    <property type="entry name" value="predicted glycosyltransferase like domains"/>
    <property type="match status" value="1"/>
</dbReference>
<protein>
    <recommendedName>
        <fullName evidence="1">PilZ domain-containing protein</fullName>
    </recommendedName>
</protein>
<organism evidence="2">
    <name type="scientific">sediment metagenome</name>
    <dbReference type="NCBI Taxonomy" id="749907"/>
    <lineage>
        <taxon>unclassified sequences</taxon>
        <taxon>metagenomes</taxon>
        <taxon>ecological metagenomes</taxon>
    </lineage>
</organism>
<dbReference type="GO" id="GO:0035438">
    <property type="term" value="F:cyclic-di-GMP binding"/>
    <property type="evidence" value="ECO:0007669"/>
    <property type="project" value="InterPro"/>
</dbReference>
<dbReference type="InterPro" id="IPR009875">
    <property type="entry name" value="PilZ_domain"/>
</dbReference>
<name>D9PF24_9ZZZZ</name>
<gene>
    <name evidence="2" type="ORF">LDC_0102</name>
</gene>
<proteinExistence type="predicted"/>
<evidence type="ECO:0000259" key="1">
    <source>
        <dbReference type="Pfam" id="PF07238"/>
    </source>
</evidence>
<evidence type="ECO:0000313" key="2">
    <source>
        <dbReference type="EMBL" id="EFK97818.1"/>
    </source>
</evidence>
<dbReference type="Pfam" id="PF07238">
    <property type="entry name" value="PilZ"/>
    <property type="match status" value="1"/>
</dbReference>
<dbReference type="AlphaFoldDB" id="D9PF24"/>
<reference evidence="2" key="1">
    <citation type="submission" date="2010-07" db="EMBL/GenBank/DDBJ databases">
        <authorList>
            <consortium name="CONSOLIDER consortium CSD2007-00005"/>
            <person name="Guazzaroni M.-E."/>
            <person name="Richter M."/>
            <person name="Garcia-Salamanca A."/>
            <person name="Yarza P."/>
            <person name="Ferrer M."/>
        </authorList>
    </citation>
    <scope>NUCLEOTIDE SEQUENCE</scope>
</reference>
<dbReference type="EMBL" id="ADZX01000009">
    <property type="protein sequence ID" value="EFK97818.1"/>
    <property type="molecule type" value="Genomic_DNA"/>
</dbReference>
<accession>D9PF24</accession>
<feature type="domain" description="PilZ" evidence="1">
    <location>
        <begin position="9"/>
        <end position="131"/>
    </location>
</feature>
<comment type="caution">
    <text evidence="2">The sequence shown here is derived from an EMBL/GenBank/DDBJ whole genome shotgun (WGS) entry which is preliminary data.</text>
</comment>